<dbReference type="CDD" id="cd04301">
    <property type="entry name" value="NAT_SF"/>
    <property type="match status" value="1"/>
</dbReference>
<dbReference type="InterPro" id="IPR016181">
    <property type="entry name" value="Acyl_CoA_acyltransferase"/>
</dbReference>
<evidence type="ECO:0000256" key="1">
    <source>
        <dbReference type="ARBA" id="ARBA00022679"/>
    </source>
</evidence>
<evidence type="ECO:0000256" key="2">
    <source>
        <dbReference type="ARBA" id="ARBA00023315"/>
    </source>
</evidence>
<dbReference type="PANTHER" id="PTHR43877">
    <property type="entry name" value="AMINOALKYLPHOSPHONATE N-ACETYLTRANSFERASE-RELATED-RELATED"/>
    <property type="match status" value="1"/>
</dbReference>
<accession>A0A6L9U9K0</accession>
<dbReference type="InterPro" id="IPR050832">
    <property type="entry name" value="Bact_Acetyltransf"/>
</dbReference>
<keyword evidence="2" id="KW-0012">Acyltransferase</keyword>
<dbReference type="Pfam" id="PF00583">
    <property type="entry name" value="Acetyltransf_1"/>
    <property type="match status" value="1"/>
</dbReference>
<dbReference type="GO" id="GO:0016747">
    <property type="term" value="F:acyltransferase activity, transferring groups other than amino-acyl groups"/>
    <property type="evidence" value="ECO:0007669"/>
    <property type="project" value="InterPro"/>
</dbReference>
<proteinExistence type="predicted"/>
<sequence length="173" mass="19141">MEIFRFFSSGRGQGRIHGGGGVTGAVSLRAATNADIDGIRALTREAYGKWVPLIGREPLPMMADYAEAVRKHRIDLVEAEGELVALIEMVPGADHLLIENIAVSPRHQGQGIGRRLLAHAEQVGASLGVRDLRLYTNKRFAENVQLYLRNGYAIDREEPLKDGFLVHMSKRIE</sequence>
<dbReference type="AlphaFoldDB" id="A0A6L9U9K0"/>
<keyword evidence="1 4" id="KW-0808">Transferase</keyword>
<comment type="caution">
    <text evidence="4">The sequence shown here is derived from an EMBL/GenBank/DDBJ whole genome shotgun (WGS) entry which is preliminary data.</text>
</comment>
<evidence type="ECO:0000259" key="3">
    <source>
        <dbReference type="PROSITE" id="PS51186"/>
    </source>
</evidence>
<dbReference type="PROSITE" id="PS51186">
    <property type="entry name" value="GNAT"/>
    <property type="match status" value="1"/>
</dbReference>
<feature type="domain" description="N-acetyltransferase" evidence="3">
    <location>
        <begin position="26"/>
        <end position="173"/>
    </location>
</feature>
<dbReference type="Proteomes" id="UP000483035">
    <property type="component" value="Unassembled WGS sequence"/>
</dbReference>
<name>A0A6L9U9K0_9HYPH</name>
<dbReference type="EMBL" id="WUEY01000005">
    <property type="protein sequence ID" value="NEI70787.1"/>
    <property type="molecule type" value="Genomic_DNA"/>
</dbReference>
<evidence type="ECO:0000313" key="5">
    <source>
        <dbReference type="Proteomes" id="UP000483035"/>
    </source>
</evidence>
<gene>
    <name evidence="4" type="ORF">GR212_14480</name>
</gene>
<dbReference type="InterPro" id="IPR000182">
    <property type="entry name" value="GNAT_dom"/>
</dbReference>
<dbReference type="Gene3D" id="3.40.630.30">
    <property type="match status" value="1"/>
</dbReference>
<dbReference type="PANTHER" id="PTHR43877:SF2">
    <property type="entry name" value="AMINOALKYLPHOSPHONATE N-ACETYLTRANSFERASE-RELATED"/>
    <property type="match status" value="1"/>
</dbReference>
<organism evidence="4 5">
    <name type="scientific">Rhizobium lusitanum</name>
    <dbReference type="NCBI Taxonomy" id="293958"/>
    <lineage>
        <taxon>Bacteria</taxon>
        <taxon>Pseudomonadati</taxon>
        <taxon>Pseudomonadota</taxon>
        <taxon>Alphaproteobacteria</taxon>
        <taxon>Hyphomicrobiales</taxon>
        <taxon>Rhizobiaceae</taxon>
        <taxon>Rhizobium/Agrobacterium group</taxon>
        <taxon>Rhizobium</taxon>
    </lineage>
</organism>
<dbReference type="SUPFAM" id="SSF55729">
    <property type="entry name" value="Acyl-CoA N-acyltransferases (Nat)"/>
    <property type="match status" value="1"/>
</dbReference>
<reference evidence="4 5" key="1">
    <citation type="submission" date="2019-12" db="EMBL/GenBank/DDBJ databases">
        <title>Rhizobium genotypes associated with high levels of biological nitrogen fixation by grain legumes in a temperate-maritime cropping system.</title>
        <authorList>
            <person name="Maluk M."/>
            <person name="Francesc Ferrando Molina F."/>
            <person name="Lopez Del Egido L."/>
            <person name="Lafos M."/>
            <person name="Langarica-Fuentes A."/>
            <person name="Gebre Yohannes G."/>
            <person name="Young M.W."/>
            <person name="Martin P."/>
            <person name="Gantlett R."/>
            <person name="Kenicer G."/>
            <person name="Hawes C."/>
            <person name="Begg G.S."/>
            <person name="Quilliam R.S."/>
            <person name="Squire G.R."/>
            <person name="Poole P.S."/>
            <person name="Young P.W."/>
            <person name="Iannetta P.M."/>
            <person name="James E.K."/>
        </authorList>
    </citation>
    <scope>NUCLEOTIDE SEQUENCE [LARGE SCALE GENOMIC DNA]</scope>
    <source>
        <strain evidence="4 5">JHI1118</strain>
    </source>
</reference>
<evidence type="ECO:0000313" key="4">
    <source>
        <dbReference type="EMBL" id="NEI70787.1"/>
    </source>
</evidence>
<protein>
    <submittedName>
        <fullName evidence="4">GNAT family N-acetyltransferase</fullName>
    </submittedName>
</protein>